<dbReference type="PANTHER" id="PTHR15272">
    <property type="entry name" value="CHROMATIN ASSEMBLY FACTOR 1 SUBUNIT A CAF-1 SUBUNIT A"/>
    <property type="match status" value="1"/>
</dbReference>
<feature type="domain" description="Chromatin assembly factor 1 subunit A dimerization" evidence="9">
    <location>
        <begin position="326"/>
        <end position="397"/>
    </location>
</feature>
<feature type="compositionally biased region" description="Acidic residues" evidence="7">
    <location>
        <begin position="373"/>
        <end position="414"/>
    </location>
</feature>
<proteinExistence type="predicted"/>
<evidence type="ECO:0000256" key="3">
    <source>
        <dbReference type="ARBA" id="ARBA00022763"/>
    </source>
</evidence>
<feature type="region of interest" description="Disordered" evidence="7">
    <location>
        <begin position="465"/>
        <end position="510"/>
    </location>
</feature>
<protein>
    <submittedName>
        <fullName evidence="11">Chromatin assembly factor 1 subunit p90</fullName>
    </submittedName>
</protein>
<evidence type="ECO:0000256" key="4">
    <source>
        <dbReference type="ARBA" id="ARBA00023186"/>
    </source>
</evidence>
<evidence type="ECO:0000256" key="6">
    <source>
        <dbReference type="ARBA" id="ARBA00023242"/>
    </source>
</evidence>
<evidence type="ECO:0000259" key="8">
    <source>
        <dbReference type="Pfam" id="PF11600"/>
    </source>
</evidence>
<evidence type="ECO:0000313" key="12">
    <source>
        <dbReference type="Proteomes" id="UP001623330"/>
    </source>
</evidence>
<keyword evidence="5" id="KW-0234">DNA repair</keyword>
<gene>
    <name evidence="11" type="ORF">RNJ44_04895</name>
</gene>
<dbReference type="InterPro" id="IPR022043">
    <property type="entry name" value="CAF1A_DD"/>
</dbReference>
<feature type="compositionally biased region" description="Low complexity" evidence="7">
    <location>
        <begin position="472"/>
        <end position="484"/>
    </location>
</feature>
<keyword evidence="2" id="KW-0235">DNA replication</keyword>
<feature type="compositionally biased region" description="Basic and acidic residues" evidence="7">
    <location>
        <begin position="33"/>
        <end position="207"/>
    </location>
</feature>
<evidence type="ECO:0000256" key="7">
    <source>
        <dbReference type="SAM" id="MobiDB-lite"/>
    </source>
</evidence>
<dbReference type="InterPro" id="IPR021644">
    <property type="entry name" value="CAF-1_p150_acidic"/>
</dbReference>
<feature type="domain" description="Chromatin assembly factor 1 p150 subunit acidic region" evidence="8">
    <location>
        <begin position="99"/>
        <end position="244"/>
    </location>
</feature>
<evidence type="ECO:0000313" key="11">
    <source>
        <dbReference type="EMBL" id="KAL3232979.1"/>
    </source>
</evidence>
<dbReference type="Pfam" id="PF11600">
    <property type="entry name" value="CAF1A_acidic"/>
    <property type="match status" value="1"/>
</dbReference>
<evidence type="ECO:0000256" key="2">
    <source>
        <dbReference type="ARBA" id="ARBA00022705"/>
    </source>
</evidence>
<evidence type="ECO:0000256" key="5">
    <source>
        <dbReference type="ARBA" id="ARBA00023204"/>
    </source>
</evidence>
<reference evidence="11 12" key="1">
    <citation type="submission" date="2024-05" db="EMBL/GenBank/DDBJ databases">
        <title>Long read based assembly of the Candida bracarensis genome reveals expanded adhesin content.</title>
        <authorList>
            <person name="Marcet-Houben M."/>
            <person name="Ksiezopolska E."/>
            <person name="Gabaldon T."/>
        </authorList>
    </citation>
    <scope>NUCLEOTIDE SEQUENCE [LARGE SCALE GENOMIC DNA]</scope>
    <source>
        <strain evidence="11 12">CBM6</strain>
    </source>
</reference>
<keyword evidence="6" id="KW-0539">Nucleus</keyword>
<name>A0ABR4NW75_9SACH</name>
<evidence type="ECO:0000259" key="10">
    <source>
        <dbReference type="Pfam" id="PF21796"/>
    </source>
</evidence>
<evidence type="ECO:0000256" key="1">
    <source>
        <dbReference type="ARBA" id="ARBA00004123"/>
    </source>
</evidence>
<comment type="caution">
    <text evidence="11">The sequence shown here is derived from an EMBL/GenBank/DDBJ whole genome shotgun (WGS) entry which is preliminary data.</text>
</comment>
<feature type="region of interest" description="Disordered" evidence="7">
    <location>
        <begin position="30"/>
        <end position="207"/>
    </location>
</feature>
<keyword evidence="12" id="KW-1185">Reference proteome</keyword>
<accession>A0ABR4NW75</accession>
<keyword evidence="3" id="KW-0227">DNA damage</keyword>
<dbReference type="Pfam" id="PF21796">
    <property type="entry name" value="Cac1_C"/>
    <property type="match status" value="1"/>
</dbReference>
<sequence>MTENQKGILSFFQNVPKNKKVISEVIDLEEKEEIITEDRNAESNSKQEKNKDDNSADGDNKDGLKKSKRIRESEEKKEEEKKKKEELRLLEKVQREKKKEEERLKREEERRKKEQQREEERRKKEQQREEEKRKKDQQREEEKKRKEQQREEEKKKREQLRIQKEEEKRQREEERRQKEEEKRKLEEEKRKLEEEKKQKEEAKERAQSRIGNFFRKVTDESSKPEVVKSDYEKFFLPFYARDSVKLNDSWKMTGKELQDSKEMIDSLMRSHHADSELEPVNWLAERRINKRGYPVRLTAISLLQQMTAKEKSDEELQKLLSLVPQKYIKFYENVRPPYVGTYSKEFQLPVDNPFSIEVTGFNYDYDSDLEWVNEEEEDGEEVDNLESGDEDEEEEEDMASEGEFDGFLDTEDGDINSKNNSKKKFVGPLIPIVQLRIDVEKFDAEDKQYFKKVSAVSLSEQHQFPIDPNYISPSASPKKSSLASNDNKRTLGDQDLSEVSTPSGSPDKKAKTLITEATDLLKLFKEVQGSTFSLATITEIVQKNLPQYNKQTVKNTVKEYAIRLTGKTNDDRKWIIKDKDNWDNLQKKIDNEIQTSS</sequence>
<dbReference type="Proteomes" id="UP001623330">
    <property type="component" value="Unassembled WGS sequence"/>
</dbReference>
<dbReference type="EMBL" id="JBEVYD010000005">
    <property type="protein sequence ID" value="KAL3232979.1"/>
    <property type="molecule type" value="Genomic_DNA"/>
</dbReference>
<comment type="subcellular location">
    <subcellularLocation>
        <location evidence="1">Nucleus</location>
    </subcellularLocation>
</comment>
<dbReference type="InterPro" id="IPR048800">
    <property type="entry name" value="Cac1-like_C"/>
</dbReference>
<feature type="region of interest" description="Disordered" evidence="7">
    <location>
        <begin position="373"/>
        <end position="420"/>
    </location>
</feature>
<dbReference type="Pfam" id="PF12253">
    <property type="entry name" value="CAF1A_dimeriz"/>
    <property type="match status" value="1"/>
</dbReference>
<keyword evidence="4" id="KW-0143">Chaperone</keyword>
<dbReference type="PANTHER" id="PTHR15272:SF0">
    <property type="entry name" value="CHROMATIN ASSEMBLY FACTOR 1 SUBUNIT A"/>
    <property type="match status" value="1"/>
</dbReference>
<feature type="domain" description="Chromatin assembly factor 1 subunit Cac1-like C-terminal" evidence="10">
    <location>
        <begin position="520"/>
        <end position="576"/>
    </location>
</feature>
<evidence type="ECO:0000259" key="9">
    <source>
        <dbReference type="Pfam" id="PF12253"/>
    </source>
</evidence>
<organism evidence="11 12">
    <name type="scientific">Nakaseomyces bracarensis</name>
    <dbReference type="NCBI Taxonomy" id="273131"/>
    <lineage>
        <taxon>Eukaryota</taxon>
        <taxon>Fungi</taxon>
        <taxon>Dikarya</taxon>
        <taxon>Ascomycota</taxon>
        <taxon>Saccharomycotina</taxon>
        <taxon>Saccharomycetes</taxon>
        <taxon>Saccharomycetales</taxon>
        <taxon>Saccharomycetaceae</taxon>
        <taxon>Nakaseomyces</taxon>
    </lineage>
</organism>